<dbReference type="Pfam" id="PF00313">
    <property type="entry name" value="CSD"/>
    <property type="match status" value="1"/>
</dbReference>
<dbReference type="PRINTS" id="PR00050">
    <property type="entry name" value="COLDSHOCK"/>
</dbReference>
<dbReference type="SUPFAM" id="SSF50249">
    <property type="entry name" value="Nucleic acid-binding proteins"/>
    <property type="match status" value="1"/>
</dbReference>
<dbReference type="GO" id="GO:0005829">
    <property type="term" value="C:cytosol"/>
    <property type="evidence" value="ECO:0007669"/>
    <property type="project" value="UniProtKB-ARBA"/>
</dbReference>
<dbReference type="GeneID" id="83573815"/>
<sequence>MSSKIIGLVKWFNDDKGFGFISPLDGSKDVLVHTSSLQGEKFNTLFEGQKVKFAIIAGTKGPTAANVTLCDR</sequence>
<name>A0A7W3DF15_ENTAS</name>
<dbReference type="InterPro" id="IPR012156">
    <property type="entry name" value="Cold_shock_CspA"/>
</dbReference>
<dbReference type="Proteomes" id="UP000533461">
    <property type="component" value="Unassembled WGS sequence"/>
</dbReference>
<dbReference type="FunFam" id="2.40.50.140:FF:000006">
    <property type="entry name" value="Cold shock protein CspC"/>
    <property type="match status" value="1"/>
</dbReference>
<dbReference type="PROSITE" id="PS51857">
    <property type="entry name" value="CSD_2"/>
    <property type="match status" value="1"/>
</dbReference>
<dbReference type="AlphaFoldDB" id="A0A7W3DF15"/>
<keyword evidence="2" id="KW-0963">Cytoplasm</keyword>
<reference evidence="3 4" key="1">
    <citation type="submission" date="2020-06" db="EMBL/GenBank/DDBJ databases">
        <title>REHAB project genomes.</title>
        <authorList>
            <person name="Shaw L.P."/>
        </authorList>
    </citation>
    <scope>NUCLEOTIDE SEQUENCE [LARGE SCALE GENOMIC DNA]</scope>
    <source>
        <strain evidence="3 4">RHBSTW-00074</strain>
    </source>
</reference>
<evidence type="ECO:0000256" key="1">
    <source>
        <dbReference type="ARBA" id="ARBA00004496"/>
    </source>
</evidence>
<protein>
    <submittedName>
        <fullName evidence="3">Cold-shock protein</fullName>
    </submittedName>
</protein>
<dbReference type="PANTHER" id="PTHR11544">
    <property type="entry name" value="COLD SHOCK DOMAIN CONTAINING PROTEINS"/>
    <property type="match status" value="1"/>
</dbReference>
<comment type="caution">
    <text evidence="3">The sequence shown here is derived from an EMBL/GenBank/DDBJ whole genome shotgun (WGS) entry which is preliminary data.</text>
</comment>
<dbReference type="SMART" id="SM00357">
    <property type="entry name" value="CSP"/>
    <property type="match status" value="1"/>
</dbReference>
<evidence type="ECO:0000313" key="3">
    <source>
        <dbReference type="EMBL" id="MBA8077607.1"/>
    </source>
</evidence>
<organism evidence="3 4">
    <name type="scientific">Enterobacter asburiae</name>
    <dbReference type="NCBI Taxonomy" id="61645"/>
    <lineage>
        <taxon>Bacteria</taxon>
        <taxon>Pseudomonadati</taxon>
        <taxon>Pseudomonadota</taxon>
        <taxon>Gammaproteobacteria</taxon>
        <taxon>Enterobacterales</taxon>
        <taxon>Enterobacteriaceae</taxon>
        <taxon>Enterobacter</taxon>
        <taxon>Enterobacter cloacae complex</taxon>
    </lineage>
</organism>
<comment type="subcellular location">
    <subcellularLocation>
        <location evidence="1">Cytoplasm</location>
    </subcellularLocation>
</comment>
<dbReference type="EMBL" id="JABXRP010000001">
    <property type="protein sequence ID" value="MBA8077607.1"/>
    <property type="molecule type" value="Genomic_DNA"/>
</dbReference>
<dbReference type="InterPro" id="IPR012340">
    <property type="entry name" value="NA-bd_OB-fold"/>
</dbReference>
<dbReference type="Gene3D" id="2.40.50.140">
    <property type="entry name" value="Nucleic acid-binding proteins"/>
    <property type="match status" value="1"/>
</dbReference>
<dbReference type="InterPro" id="IPR050181">
    <property type="entry name" value="Cold_shock_domain"/>
</dbReference>
<dbReference type="RefSeq" id="WP_047352218.1">
    <property type="nucleotide sequence ID" value="NZ_AP024281.1"/>
</dbReference>
<dbReference type="InterPro" id="IPR011129">
    <property type="entry name" value="CSD"/>
</dbReference>
<accession>A0A7W3DF15</accession>
<dbReference type="CDD" id="cd04458">
    <property type="entry name" value="CSP_CDS"/>
    <property type="match status" value="1"/>
</dbReference>
<evidence type="ECO:0000313" key="4">
    <source>
        <dbReference type="Proteomes" id="UP000533461"/>
    </source>
</evidence>
<dbReference type="InterPro" id="IPR002059">
    <property type="entry name" value="CSP_DNA-bd"/>
</dbReference>
<proteinExistence type="predicted"/>
<gene>
    <name evidence="3" type="ORF">HV056_13790</name>
</gene>
<evidence type="ECO:0000256" key="2">
    <source>
        <dbReference type="ARBA" id="ARBA00022490"/>
    </source>
</evidence>
<dbReference type="GO" id="GO:0003676">
    <property type="term" value="F:nucleic acid binding"/>
    <property type="evidence" value="ECO:0007669"/>
    <property type="project" value="InterPro"/>
</dbReference>
<dbReference type="PIRSF" id="PIRSF002599">
    <property type="entry name" value="Cold_shock_A"/>
    <property type="match status" value="1"/>
</dbReference>